<dbReference type="Gene3D" id="3.30.70.330">
    <property type="match status" value="1"/>
</dbReference>
<dbReference type="InterPro" id="IPR035979">
    <property type="entry name" value="RBD_domain_sf"/>
</dbReference>
<evidence type="ECO:0000313" key="2">
    <source>
        <dbReference type="EMBL" id="KAF4979559.1"/>
    </source>
</evidence>
<comment type="caution">
    <text evidence="2">The sequence shown here is derived from an EMBL/GenBank/DDBJ whole genome shotgun (WGS) entry which is preliminary data.</text>
</comment>
<feature type="compositionally biased region" description="Basic and acidic residues" evidence="1">
    <location>
        <begin position="125"/>
        <end position="139"/>
    </location>
</feature>
<name>A0A8H4UM11_9HYPO</name>
<feature type="compositionally biased region" description="Low complexity" evidence="1">
    <location>
        <begin position="303"/>
        <end position="315"/>
    </location>
</feature>
<dbReference type="OrthoDB" id="3595585at2759"/>
<proteinExistence type="predicted"/>
<feature type="compositionally biased region" description="Basic and acidic residues" evidence="1">
    <location>
        <begin position="274"/>
        <end position="284"/>
    </location>
</feature>
<dbReference type="AlphaFoldDB" id="A0A8H4UM11"/>
<feature type="compositionally biased region" description="Basic and acidic residues" evidence="1">
    <location>
        <begin position="168"/>
        <end position="178"/>
    </location>
</feature>
<accession>A0A8H4UM11</accession>
<dbReference type="EMBL" id="JABEYC010000288">
    <property type="protein sequence ID" value="KAF4979559.1"/>
    <property type="molecule type" value="Genomic_DNA"/>
</dbReference>
<feature type="compositionally biased region" description="Basic residues" evidence="1">
    <location>
        <begin position="543"/>
        <end position="566"/>
    </location>
</feature>
<feature type="region of interest" description="Disordered" evidence="1">
    <location>
        <begin position="541"/>
        <end position="566"/>
    </location>
</feature>
<dbReference type="SUPFAM" id="SSF54928">
    <property type="entry name" value="RNA-binding domain, RBD"/>
    <property type="match status" value="1"/>
</dbReference>
<sequence>MSAEVAVLSSAASPKPSLAFENDYVRLHISPLDIELVKIVLPASVAPKARNISYHTIETFPDRRYGFVELPKMDAEKLKNKFNGSVLKGNKIRIEKARPEQRIEPTGELDKADEEKEKKKKKKPKESAEASKKRKRDPDFVEGVVLKDRKVKRGWTEPADQRRKKSKKDKDKEKDGKHTEKKKRLKSKYTEQEECLLKTKVPANAVANITGDDQPRKRKKKGKSHEVTVHEFEKTTKFPSFLKTSAPEEQSSTATEFVEGKGWVDEDGNVVETVKAKKIPEPVPKKPKKRAPPPPEESDDDSTSSSGTSSSGSSSDEGEDEEEEEVKKETKKVQQEDKGKEFSSEDSSDNNDDSPQQSQNATPLPAIKADTSRPMSSSSSRSLTIKIPPPNTPSGTKVHPLEALYKRAKPDDTTTEAPAQEPQSFSFFGGGGGDDNMDEDVIVERTIATPAPMTPYSRQDNEWRNVRSAAPTPDTAHPSRMRNFWADEEDDDEEDEQNAGMADVEEMYEGEEEDEEVKAPAQSSSDFQAWFWENRRDLNRSWMTRKKTAAKEKRHRDNKARASKAV</sequence>
<protein>
    <recommendedName>
        <fullName evidence="4">RRM domain-containing protein</fullName>
    </recommendedName>
</protein>
<feature type="compositionally biased region" description="Basic and acidic residues" evidence="1">
    <location>
        <begin position="188"/>
        <end position="197"/>
    </location>
</feature>
<feature type="compositionally biased region" description="Low complexity" evidence="1">
    <location>
        <begin position="372"/>
        <end position="382"/>
    </location>
</feature>
<feature type="compositionally biased region" description="Basic and acidic residues" evidence="1">
    <location>
        <begin position="97"/>
        <end position="117"/>
    </location>
</feature>
<feature type="compositionally biased region" description="Acidic residues" evidence="1">
    <location>
        <begin position="486"/>
        <end position="516"/>
    </location>
</feature>
<reference evidence="2" key="1">
    <citation type="journal article" date="2020" name="BMC Genomics">
        <title>Correction to: Identification and distribution of gene clusters required for synthesis of sphingolipid metabolism inhibitors in diverse species of the filamentous fungus Fusarium.</title>
        <authorList>
            <person name="Kim H.S."/>
            <person name="Lohmar J.M."/>
            <person name="Busman M."/>
            <person name="Brown D.W."/>
            <person name="Naumann T.A."/>
            <person name="Divon H.H."/>
            <person name="Lysoe E."/>
            <person name="Uhlig S."/>
            <person name="Proctor R.H."/>
        </authorList>
    </citation>
    <scope>NUCLEOTIDE SEQUENCE</scope>
    <source>
        <strain evidence="2">NRRL 22465</strain>
    </source>
</reference>
<evidence type="ECO:0008006" key="4">
    <source>
        <dbReference type="Google" id="ProtNLM"/>
    </source>
</evidence>
<feature type="region of interest" description="Disordered" evidence="1">
    <location>
        <begin position="97"/>
        <end position="523"/>
    </location>
</feature>
<organism evidence="2 3">
    <name type="scientific">Fusarium zealandicum</name>
    <dbReference type="NCBI Taxonomy" id="1053134"/>
    <lineage>
        <taxon>Eukaryota</taxon>
        <taxon>Fungi</taxon>
        <taxon>Dikarya</taxon>
        <taxon>Ascomycota</taxon>
        <taxon>Pezizomycotina</taxon>
        <taxon>Sordariomycetes</taxon>
        <taxon>Hypocreomycetidae</taxon>
        <taxon>Hypocreales</taxon>
        <taxon>Nectriaceae</taxon>
        <taxon>Fusarium</taxon>
        <taxon>Fusarium staphyleae species complex</taxon>
    </lineage>
</organism>
<dbReference type="InterPro" id="IPR012677">
    <property type="entry name" value="Nucleotide-bd_a/b_plait_sf"/>
</dbReference>
<keyword evidence="3" id="KW-1185">Reference proteome</keyword>
<evidence type="ECO:0000256" key="1">
    <source>
        <dbReference type="SAM" id="MobiDB-lite"/>
    </source>
</evidence>
<dbReference type="Proteomes" id="UP000635477">
    <property type="component" value="Unassembled WGS sequence"/>
</dbReference>
<evidence type="ECO:0000313" key="3">
    <source>
        <dbReference type="Proteomes" id="UP000635477"/>
    </source>
</evidence>
<reference evidence="2" key="2">
    <citation type="submission" date="2020-05" db="EMBL/GenBank/DDBJ databases">
        <authorList>
            <person name="Kim H.-S."/>
            <person name="Proctor R.H."/>
            <person name="Brown D.W."/>
        </authorList>
    </citation>
    <scope>NUCLEOTIDE SEQUENCE</scope>
    <source>
        <strain evidence="2">NRRL 22465</strain>
    </source>
</reference>
<gene>
    <name evidence="2" type="ORF">FZEAL_4263</name>
</gene>
<dbReference type="GO" id="GO:0003676">
    <property type="term" value="F:nucleic acid binding"/>
    <property type="evidence" value="ECO:0007669"/>
    <property type="project" value="InterPro"/>
</dbReference>
<feature type="compositionally biased region" description="Basic and acidic residues" evidence="1">
    <location>
        <begin position="325"/>
        <end position="343"/>
    </location>
</feature>
<feature type="compositionally biased region" description="Basic and acidic residues" evidence="1">
    <location>
        <begin position="224"/>
        <end position="236"/>
    </location>
</feature>